<accession>A0A0L6VNX4</accession>
<organism evidence="2 3">
    <name type="scientific">Puccinia sorghi</name>
    <dbReference type="NCBI Taxonomy" id="27349"/>
    <lineage>
        <taxon>Eukaryota</taxon>
        <taxon>Fungi</taxon>
        <taxon>Dikarya</taxon>
        <taxon>Basidiomycota</taxon>
        <taxon>Pucciniomycotina</taxon>
        <taxon>Pucciniomycetes</taxon>
        <taxon>Pucciniales</taxon>
        <taxon>Pucciniaceae</taxon>
        <taxon>Puccinia</taxon>
    </lineage>
</organism>
<proteinExistence type="predicted"/>
<comment type="caution">
    <text evidence="2">The sequence shown here is derived from an EMBL/GenBank/DDBJ whole genome shotgun (WGS) entry which is preliminary data.</text>
</comment>
<dbReference type="AlphaFoldDB" id="A0A0L6VNX4"/>
<dbReference type="GO" id="GO:0016740">
    <property type="term" value="F:transferase activity"/>
    <property type="evidence" value="ECO:0007669"/>
    <property type="project" value="UniProtKB-KW"/>
</dbReference>
<evidence type="ECO:0000313" key="3">
    <source>
        <dbReference type="Proteomes" id="UP000037035"/>
    </source>
</evidence>
<evidence type="ECO:0000256" key="1">
    <source>
        <dbReference type="ARBA" id="ARBA00022679"/>
    </source>
</evidence>
<dbReference type="OrthoDB" id="8068875at2759"/>
<keyword evidence="3" id="KW-1185">Reference proteome</keyword>
<sequence length="71" mass="7843">MPSAAATAETRSHHLAYISSTPVTFLAGLDPSLREAVLLEQDDSFFSTLLCNLLPEVDAMRDHDHLQQYAI</sequence>
<dbReference type="VEuPathDB" id="FungiDB:VP01_1271g5"/>
<evidence type="ECO:0000313" key="2">
    <source>
        <dbReference type="EMBL" id="KNZ62423.1"/>
    </source>
</evidence>
<name>A0A0L6VNX4_9BASI</name>
<protein>
    <submittedName>
        <fullName evidence="2">Uncharacterized protein</fullName>
    </submittedName>
</protein>
<dbReference type="EMBL" id="LAVV01003021">
    <property type="protein sequence ID" value="KNZ62423.1"/>
    <property type="molecule type" value="Genomic_DNA"/>
</dbReference>
<dbReference type="InterPro" id="IPR025527">
    <property type="entry name" value="HUWE1/Rev1_UBM"/>
</dbReference>
<keyword evidence="1" id="KW-0808">Transferase</keyword>
<dbReference type="STRING" id="27349.A0A0L6VNX4"/>
<dbReference type="Proteomes" id="UP000037035">
    <property type="component" value="Unassembled WGS sequence"/>
</dbReference>
<gene>
    <name evidence="2" type="ORF">VP01_1271g5</name>
</gene>
<dbReference type="Pfam" id="PF14377">
    <property type="entry name" value="UBM"/>
    <property type="match status" value="1"/>
</dbReference>
<reference evidence="2 3" key="1">
    <citation type="submission" date="2015-08" db="EMBL/GenBank/DDBJ databases">
        <title>Next Generation Sequencing and Analysis of the Genome of Puccinia sorghi L Schw, the Causal Agent of Maize Common Rust.</title>
        <authorList>
            <person name="Rochi L."/>
            <person name="Burguener G."/>
            <person name="Darino M."/>
            <person name="Turjanski A."/>
            <person name="Kreff E."/>
            <person name="Dieguez M.J."/>
            <person name="Sacco F."/>
        </authorList>
    </citation>
    <scope>NUCLEOTIDE SEQUENCE [LARGE SCALE GENOMIC DNA]</scope>
    <source>
        <strain evidence="2 3">RO10H11247</strain>
    </source>
</reference>